<evidence type="ECO:0000259" key="2">
    <source>
        <dbReference type="Pfam" id="PF05076"/>
    </source>
</evidence>
<evidence type="ECO:0000259" key="3">
    <source>
        <dbReference type="Pfam" id="PF12470"/>
    </source>
</evidence>
<dbReference type="Pfam" id="PF05076">
    <property type="entry name" value="SUFU"/>
    <property type="match status" value="2"/>
</dbReference>
<dbReference type="PANTHER" id="PTHR10928">
    <property type="entry name" value="SUPPRESSOR OF FUSED"/>
    <property type="match status" value="1"/>
</dbReference>
<organism evidence="4">
    <name type="scientific">Schistocephalus solidus</name>
    <name type="common">Tapeworm</name>
    <dbReference type="NCBI Taxonomy" id="70667"/>
    <lineage>
        <taxon>Eukaryota</taxon>
        <taxon>Metazoa</taxon>
        <taxon>Spiralia</taxon>
        <taxon>Lophotrochozoa</taxon>
        <taxon>Platyhelminthes</taxon>
        <taxon>Cestoda</taxon>
        <taxon>Eucestoda</taxon>
        <taxon>Diphyllobothriidea</taxon>
        <taxon>Diphyllobothriidae</taxon>
        <taxon>Schistocephalus</taxon>
    </lineage>
</organism>
<accession>A0A0X3Q504</accession>
<dbReference type="EMBL" id="GEEE01005956">
    <property type="protein sequence ID" value="JAP57269.1"/>
    <property type="molecule type" value="Transcribed_RNA"/>
</dbReference>
<dbReference type="PANTHER" id="PTHR10928:SF2">
    <property type="entry name" value="SUPPRESSOR OF FUSED HOMOLOG"/>
    <property type="match status" value="1"/>
</dbReference>
<dbReference type="InterPro" id="IPR024314">
    <property type="entry name" value="SUFU_C"/>
</dbReference>
<sequence>MSVKSGQPRTMVDGGCGVGSPQTPTTADVGLGLQAIYRTCFRLYPDQPSPLQVTALRKFWMGGPDPLDYIYMFSNAGSADSRSPPHWHYVTTGLSDLYGDARLHNYSTNADGPSGFGFELTFRLRREPGEKNPPTWPAHLLQSLARYVFRSQAQLLPGDHIPWHCPLDELPNSACNGGTYNKSTAAAAMGATRAPTQQASAAAASQQQSIAMAAVAAAASLIAAQSSKQPESLDPATYSSALAAAVSAANAEYQRRTQQQQTAAIPTKDSSRIRHMLLVDDPQLMKISTPHGWVRFLQIIGLCEEELRLVQRWTGCQVADLFRQQATTGGPLLVTDMRRNKTIFELEGGLAEYINERMAREGSNLSGVTTQFFAWAAITPAQMAETLPGEQEALVHALRRRGASALKTPLQTVETCSGSNTSHLPPGSLPTYVAGGSHHPPDSSASTAMETDDSGSVTTLHQASSIVRTAKMAGSSATDDDEIIDIVGDGGSSSAGTGMVASRFRGEASSSAGGGARTKTEDNVGVGFEDTEMKMIGKQQQQEAERLKNASTDLSLGAGSRSKVHEEQNSAPGGFSIWGDRVAPLTENSNPLSFCNSSKNNEVKPTGYLAAEKNGATNFGSCDALLGADSTAASDNGGALGFVLFDRHRSSTGQPKLLPPNRSGCNPHATSFSLTPGMSSPSASTPGSVASLGSNVGCGGGGESAPCTPLAHLSLSPASLELLPSRVIEWLDVHLSLEAGELLPLAICDRLKHGRHFTFLNAHSPEHAITLVPPGVTGAIVSSEMPYVSRGPWLQVFLPTDFLEQLESQFSILQYPEDIVLPLVFRWPERRLRICLLDSAPPGVSTPSSAPQILGFHAKSPASSGGGIAGGASPSSLLLDGCPPTKSSLSPYASPPVHCFPHFPPGCVPPPSVVAAFINSASSWQQQQQQSQPQEGSRRSSHGLPASTGANLSTRSSDSVPFALQQPVAPPHFPFTSKPSPVSPAPLMQPNGDGGVPVLSNFPSMSADTLGKMPPEFVTAVRAMQQIQAPSSNPQGFMEAMQAMLSSFGSLYRPPVSAAGDPKSAGSSSLFGFPAVQPFSPSFGSDTSCSQPTSRPPW</sequence>
<evidence type="ECO:0000313" key="4">
    <source>
        <dbReference type="EMBL" id="JAP59081.1"/>
    </source>
</evidence>
<gene>
    <name evidence="4" type="ORF">TR133609</name>
</gene>
<dbReference type="AlphaFoldDB" id="A0A0X3Q504"/>
<feature type="compositionally biased region" description="Polar residues" evidence="1">
    <location>
        <begin position="443"/>
        <end position="454"/>
    </location>
</feature>
<dbReference type="GO" id="GO:0005634">
    <property type="term" value="C:nucleus"/>
    <property type="evidence" value="ECO:0007669"/>
    <property type="project" value="TreeGrafter"/>
</dbReference>
<dbReference type="Gene3D" id="3.30.1360.230">
    <property type="entry name" value="Sufu, C-terminal domain"/>
    <property type="match status" value="1"/>
</dbReference>
<dbReference type="SUPFAM" id="SSF103359">
    <property type="entry name" value="Suppressor of Fused, N-terminal domain"/>
    <property type="match status" value="2"/>
</dbReference>
<dbReference type="InterPro" id="IPR020941">
    <property type="entry name" value="SUFU-like_domain"/>
</dbReference>
<dbReference type="GO" id="GO:0005737">
    <property type="term" value="C:cytoplasm"/>
    <property type="evidence" value="ECO:0007669"/>
    <property type="project" value="TreeGrafter"/>
</dbReference>
<name>A0A0X3Q504_SCHSO</name>
<evidence type="ECO:0008006" key="5">
    <source>
        <dbReference type="Google" id="ProtNLM"/>
    </source>
</evidence>
<feature type="domain" description="Suppressor of fused C-terminal" evidence="3">
    <location>
        <begin position="715"/>
        <end position="835"/>
    </location>
</feature>
<dbReference type="EMBL" id="GEEE01004144">
    <property type="protein sequence ID" value="JAP59081.1"/>
    <property type="molecule type" value="Transcribed_RNA"/>
</dbReference>
<dbReference type="InterPro" id="IPR038489">
    <property type="entry name" value="SUFU_C_sf"/>
</dbReference>
<feature type="region of interest" description="Disordered" evidence="1">
    <location>
        <begin position="1"/>
        <end position="24"/>
    </location>
</feature>
<dbReference type="InterPro" id="IPR007768">
    <property type="entry name" value="Suppressor_of_fused"/>
</dbReference>
<evidence type="ECO:0000256" key="1">
    <source>
        <dbReference type="SAM" id="MobiDB-lite"/>
    </source>
</evidence>
<dbReference type="InterPro" id="IPR037181">
    <property type="entry name" value="SUFU_N"/>
</dbReference>
<proteinExistence type="predicted"/>
<feature type="compositionally biased region" description="Low complexity" evidence="1">
    <location>
        <begin position="921"/>
        <end position="935"/>
    </location>
</feature>
<feature type="compositionally biased region" description="Polar residues" evidence="1">
    <location>
        <begin position="948"/>
        <end position="959"/>
    </location>
</feature>
<reference evidence="4" key="1">
    <citation type="submission" date="2016-01" db="EMBL/GenBank/DDBJ databases">
        <title>Reference transcriptome for the parasite Schistocephalus solidus: insights into the molecular evolution of parasitism.</title>
        <authorList>
            <person name="Hebert F.O."/>
            <person name="Grambauer S."/>
            <person name="Barber I."/>
            <person name="Landry C.R."/>
            <person name="Aubin-Horth N."/>
        </authorList>
    </citation>
    <scope>NUCLEOTIDE SEQUENCE</scope>
</reference>
<feature type="compositionally biased region" description="Polar residues" evidence="1">
    <location>
        <begin position="668"/>
        <end position="688"/>
    </location>
</feature>
<feature type="domain" description="Suppressor of fused-like" evidence="2">
    <location>
        <begin position="63"/>
        <end position="174"/>
    </location>
</feature>
<dbReference type="Pfam" id="PF12470">
    <property type="entry name" value="SUFU_C"/>
    <property type="match status" value="1"/>
</dbReference>
<feature type="region of interest" description="Disordered" evidence="1">
    <location>
        <begin position="921"/>
        <end position="985"/>
    </location>
</feature>
<feature type="region of interest" description="Disordered" evidence="1">
    <location>
        <begin position="651"/>
        <end position="688"/>
    </location>
</feature>
<feature type="region of interest" description="Disordered" evidence="1">
    <location>
        <begin position="433"/>
        <end position="454"/>
    </location>
</feature>
<protein>
    <recommendedName>
        <fullName evidence="5">Suppressor of fused homolog</fullName>
    </recommendedName>
</protein>
<feature type="domain" description="Suppressor of fused-like" evidence="2">
    <location>
        <begin position="262"/>
        <end position="339"/>
    </location>
</feature>